<dbReference type="Pfam" id="PF07963">
    <property type="entry name" value="N_methyl"/>
    <property type="match status" value="1"/>
</dbReference>
<sequence length="149" mass="17121">MNKVKAFTLTELIVVMIISTIVISLAYVALSMVKKQVGHIQKRTISKEELLSLEKVLHRDFNSFGIADFTNSELRFKNPIDSIKYIIEDNYILRNKDTFHVPLSEVTLFLDGEKVQKGKVDALRFTTKNLTNRATFIYTVKDAAFYLNN</sequence>
<dbReference type="NCBIfam" id="TIGR02532">
    <property type="entry name" value="IV_pilin_GFxxxE"/>
    <property type="match status" value="1"/>
</dbReference>
<evidence type="ECO:0000313" key="3">
    <source>
        <dbReference type="Proteomes" id="UP000294564"/>
    </source>
</evidence>
<evidence type="ECO:0000313" key="2">
    <source>
        <dbReference type="EMBL" id="TCP23316.1"/>
    </source>
</evidence>
<reference evidence="2 3" key="1">
    <citation type="submission" date="2019-03" db="EMBL/GenBank/DDBJ databases">
        <title>Genomic Encyclopedia of Type Strains, Phase IV (KMG-IV): sequencing the most valuable type-strain genomes for metagenomic binning, comparative biology and taxonomic classification.</title>
        <authorList>
            <person name="Goeker M."/>
        </authorList>
    </citation>
    <scope>NUCLEOTIDE SEQUENCE [LARGE SCALE GENOMIC DNA]</scope>
    <source>
        <strain evidence="2 3">DSM 14836</strain>
    </source>
</reference>
<protein>
    <submittedName>
        <fullName evidence="2">Prepilin-type N-terminal cleavage/methylation domain-containing protein</fullName>
    </submittedName>
</protein>
<dbReference type="Proteomes" id="UP000294564">
    <property type="component" value="Unassembled WGS sequence"/>
</dbReference>
<keyword evidence="1" id="KW-0472">Membrane</keyword>
<keyword evidence="3" id="KW-1185">Reference proteome</keyword>
<gene>
    <name evidence="2" type="ORF">EV195_10940</name>
</gene>
<keyword evidence="1" id="KW-1133">Transmembrane helix</keyword>
<evidence type="ECO:0000256" key="1">
    <source>
        <dbReference type="SAM" id="Phobius"/>
    </source>
</evidence>
<accession>A0A4V2SLG6</accession>
<organism evidence="2 3">
    <name type="scientific">Tenacibaculum skagerrakense</name>
    <dbReference type="NCBI Taxonomy" id="186571"/>
    <lineage>
        <taxon>Bacteria</taxon>
        <taxon>Pseudomonadati</taxon>
        <taxon>Bacteroidota</taxon>
        <taxon>Flavobacteriia</taxon>
        <taxon>Flavobacteriales</taxon>
        <taxon>Flavobacteriaceae</taxon>
        <taxon>Tenacibaculum</taxon>
    </lineage>
</organism>
<dbReference type="OrthoDB" id="1189466at2"/>
<name>A0A4V2SLG6_9FLAO</name>
<feature type="transmembrane region" description="Helical" evidence="1">
    <location>
        <begin position="12"/>
        <end position="33"/>
    </location>
</feature>
<dbReference type="AlphaFoldDB" id="A0A4V2SLG6"/>
<keyword evidence="1" id="KW-0812">Transmembrane</keyword>
<comment type="caution">
    <text evidence="2">The sequence shown here is derived from an EMBL/GenBank/DDBJ whole genome shotgun (WGS) entry which is preliminary data.</text>
</comment>
<dbReference type="RefSeq" id="WP_132795574.1">
    <property type="nucleotide sequence ID" value="NZ_SLXM01000009.1"/>
</dbReference>
<dbReference type="EMBL" id="SLXM01000009">
    <property type="protein sequence ID" value="TCP23316.1"/>
    <property type="molecule type" value="Genomic_DNA"/>
</dbReference>
<proteinExistence type="predicted"/>
<dbReference type="InterPro" id="IPR012902">
    <property type="entry name" value="N_methyl_site"/>
</dbReference>